<organism evidence="3 4">
    <name type="scientific">Candidatus Uhrbacteria bacterium GW2011_GWD2_52_7</name>
    <dbReference type="NCBI Taxonomy" id="1618989"/>
    <lineage>
        <taxon>Bacteria</taxon>
        <taxon>Candidatus Uhriibacteriota</taxon>
    </lineage>
</organism>
<feature type="compositionally biased region" description="Polar residues" evidence="1">
    <location>
        <begin position="82"/>
        <end position="100"/>
    </location>
</feature>
<sequence length="279" mass="30709">MAAQAALPQRSSSAAMAAELRADQVTALRQRNNISVGNIPMQPASDSAAQDQADEFQRSRNADRYANSIGSPMASLYASLGEQPNQAQEAANTNFEETQPQDTAMDQEAMQNYIAMQSQIEDSEQARMRFQSLSRTLKEKENTEEFQKVLDEVKKFVQKRQTDLAAKGASFVDEGELLEILDTVGVAISTYQAVVSIFQGSIPEEVKKNMTIPPLDFSKSTADVASAAGSIMQFMKYFLMVFVLIPFVIAFQVTAFVAFCDWFTPCSLLWGGVFDAVGM</sequence>
<name>A0A0G1XHY9_9BACT</name>
<dbReference type="EMBL" id="LCRD01000008">
    <property type="protein sequence ID" value="KKW30576.1"/>
    <property type="molecule type" value="Genomic_DNA"/>
</dbReference>
<evidence type="ECO:0000313" key="3">
    <source>
        <dbReference type="EMBL" id="KKW30576.1"/>
    </source>
</evidence>
<comment type="caution">
    <text evidence="3">The sequence shown here is derived from an EMBL/GenBank/DDBJ whole genome shotgun (WGS) entry which is preliminary data.</text>
</comment>
<keyword evidence="2" id="KW-1133">Transmembrane helix</keyword>
<proteinExistence type="predicted"/>
<evidence type="ECO:0000313" key="4">
    <source>
        <dbReference type="Proteomes" id="UP000034846"/>
    </source>
</evidence>
<evidence type="ECO:0000256" key="1">
    <source>
        <dbReference type="SAM" id="MobiDB-lite"/>
    </source>
</evidence>
<accession>A0A0G1XHY9</accession>
<dbReference type="Proteomes" id="UP000034846">
    <property type="component" value="Unassembled WGS sequence"/>
</dbReference>
<feature type="region of interest" description="Disordered" evidence="1">
    <location>
        <begin position="33"/>
        <end position="64"/>
    </location>
</feature>
<dbReference type="AlphaFoldDB" id="A0A0G1XHY9"/>
<feature type="region of interest" description="Disordered" evidence="1">
    <location>
        <begin position="81"/>
        <end position="100"/>
    </location>
</feature>
<gene>
    <name evidence="3" type="ORF">UY72_C0008G0009</name>
</gene>
<reference evidence="3 4" key="1">
    <citation type="journal article" date="2015" name="Nature">
        <title>rRNA introns, odd ribosomes, and small enigmatic genomes across a large radiation of phyla.</title>
        <authorList>
            <person name="Brown C.T."/>
            <person name="Hug L.A."/>
            <person name="Thomas B.C."/>
            <person name="Sharon I."/>
            <person name="Castelle C.J."/>
            <person name="Singh A."/>
            <person name="Wilkins M.J."/>
            <person name="Williams K.H."/>
            <person name="Banfield J.F."/>
        </authorList>
    </citation>
    <scope>NUCLEOTIDE SEQUENCE [LARGE SCALE GENOMIC DNA]</scope>
</reference>
<keyword evidence="2" id="KW-0472">Membrane</keyword>
<keyword evidence="2" id="KW-0812">Transmembrane</keyword>
<feature type="transmembrane region" description="Helical" evidence="2">
    <location>
        <begin position="237"/>
        <end position="259"/>
    </location>
</feature>
<protein>
    <submittedName>
        <fullName evidence="3">Uncharacterized protein</fullName>
    </submittedName>
</protein>
<evidence type="ECO:0000256" key="2">
    <source>
        <dbReference type="SAM" id="Phobius"/>
    </source>
</evidence>